<evidence type="ECO:0000313" key="2">
    <source>
        <dbReference type="Proteomes" id="UP001054252"/>
    </source>
</evidence>
<organism evidence="1 2">
    <name type="scientific">Rubroshorea leprosula</name>
    <dbReference type="NCBI Taxonomy" id="152421"/>
    <lineage>
        <taxon>Eukaryota</taxon>
        <taxon>Viridiplantae</taxon>
        <taxon>Streptophyta</taxon>
        <taxon>Embryophyta</taxon>
        <taxon>Tracheophyta</taxon>
        <taxon>Spermatophyta</taxon>
        <taxon>Magnoliopsida</taxon>
        <taxon>eudicotyledons</taxon>
        <taxon>Gunneridae</taxon>
        <taxon>Pentapetalae</taxon>
        <taxon>rosids</taxon>
        <taxon>malvids</taxon>
        <taxon>Malvales</taxon>
        <taxon>Dipterocarpaceae</taxon>
        <taxon>Rubroshorea</taxon>
    </lineage>
</organism>
<protein>
    <submittedName>
        <fullName evidence="1">Uncharacterized protein</fullName>
    </submittedName>
</protein>
<comment type="caution">
    <text evidence="1">The sequence shown here is derived from an EMBL/GenBank/DDBJ whole genome shotgun (WGS) entry which is preliminary data.</text>
</comment>
<sequence>MTWQYFAIQAAKQGVSSTGLNLWFCQKKVSRTFLSWTSFSAFSLSHLSNIPSFPEKLAATIASLHQRSSPCCAPCTAAAPPILLHPLL</sequence>
<gene>
    <name evidence="1" type="ORF">SLEP1_g39387</name>
</gene>
<evidence type="ECO:0000313" key="1">
    <source>
        <dbReference type="EMBL" id="GKV30592.1"/>
    </source>
</evidence>
<keyword evidence="2" id="KW-1185">Reference proteome</keyword>
<dbReference type="Proteomes" id="UP001054252">
    <property type="component" value="Unassembled WGS sequence"/>
</dbReference>
<proteinExistence type="predicted"/>
<dbReference type="AlphaFoldDB" id="A0AAV5L0J2"/>
<accession>A0AAV5L0J2</accession>
<dbReference type="EMBL" id="BPVZ01000087">
    <property type="protein sequence ID" value="GKV30592.1"/>
    <property type="molecule type" value="Genomic_DNA"/>
</dbReference>
<reference evidence="1 2" key="1">
    <citation type="journal article" date="2021" name="Commun. Biol.">
        <title>The genome of Shorea leprosula (Dipterocarpaceae) highlights the ecological relevance of drought in aseasonal tropical rainforests.</title>
        <authorList>
            <person name="Ng K.K.S."/>
            <person name="Kobayashi M.J."/>
            <person name="Fawcett J.A."/>
            <person name="Hatakeyama M."/>
            <person name="Paape T."/>
            <person name="Ng C.H."/>
            <person name="Ang C.C."/>
            <person name="Tnah L.H."/>
            <person name="Lee C.T."/>
            <person name="Nishiyama T."/>
            <person name="Sese J."/>
            <person name="O'Brien M.J."/>
            <person name="Copetti D."/>
            <person name="Mohd Noor M.I."/>
            <person name="Ong R.C."/>
            <person name="Putra M."/>
            <person name="Sireger I.Z."/>
            <person name="Indrioko S."/>
            <person name="Kosugi Y."/>
            <person name="Izuno A."/>
            <person name="Isagi Y."/>
            <person name="Lee S.L."/>
            <person name="Shimizu K.K."/>
        </authorList>
    </citation>
    <scope>NUCLEOTIDE SEQUENCE [LARGE SCALE GENOMIC DNA]</scope>
    <source>
        <strain evidence="1">214</strain>
    </source>
</reference>
<name>A0AAV5L0J2_9ROSI</name>